<feature type="compositionally biased region" description="Basic and acidic residues" evidence="7">
    <location>
        <begin position="68"/>
        <end position="83"/>
    </location>
</feature>
<dbReference type="SMART" id="SM00298">
    <property type="entry name" value="CHROMO"/>
    <property type="match status" value="1"/>
</dbReference>
<evidence type="ECO:0000259" key="8">
    <source>
        <dbReference type="PROSITE" id="PS50013"/>
    </source>
</evidence>
<dbReference type="GO" id="GO:0034728">
    <property type="term" value="P:nucleosome organization"/>
    <property type="evidence" value="ECO:0007669"/>
    <property type="project" value="TreeGrafter"/>
</dbReference>
<organism evidence="9 10">
    <name type="scientific">Pavo cristatus</name>
    <name type="common">Indian peafowl</name>
    <name type="synonym">Blue peafowl</name>
    <dbReference type="NCBI Taxonomy" id="9049"/>
    <lineage>
        <taxon>Eukaryota</taxon>
        <taxon>Metazoa</taxon>
        <taxon>Chordata</taxon>
        <taxon>Craniata</taxon>
        <taxon>Vertebrata</taxon>
        <taxon>Euteleostomi</taxon>
        <taxon>Archelosauria</taxon>
        <taxon>Archosauria</taxon>
        <taxon>Dinosauria</taxon>
        <taxon>Saurischia</taxon>
        <taxon>Theropoda</taxon>
        <taxon>Coelurosauria</taxon>
        <taxon>Aves</taxon>
        <taxon>Neognathae</taxon>
        <taxon>Galloanserae</taxon>
        <taxon>Galliformes</taxon>
        <taxon>Phasianidae</taxon>
        <taxon>Phasianinae</taxon>
        <taxon>Pavo</taxon>
    </lineage>
</organism>
<feature type="compositionally biased region" description="Acidic residues" evidence="7">
    <location>
        <begin position="112"/>
        <end position="121"/>
    </location>
</feature>
<dbReference type="PROSITE" id="PS50013">
    <property type="entry name" value="CHROMO_2"/>
    <property type="match status" value="1"/>
</dbReference>
<sequence length="269" mass="30624">SVSPTQAHSCTSGRWFSNPSSLPVHPEGTNACFCTQYEAAVGPADGLFILQMWEEYPDVYGVRRSNRSRQEPSRFNIKDENKGRSHLTMAKTSVKKPPKLQRGKKRKRQVSSEDDDDDEDGETPKRQTRRRAAKNVSYKEDDDFETDSDDLIEMTGEGADEHEDNSETIEKVLDIRLGKKGATGASTTVYATEANGNPSADFDPEKEEGEVHYLIKWKGWSYIHSTWESEESLQQQKVKGLKKLENFKKKEEEIKQWYALFQPGIYGFG</sequence>
<protein>
    <recommendedName>
        <fullName evidence="8">Chromo domain-containing protein</fullName>
    </recommendedName>
</protein>
<feature type="region of interest" description="Disordered" evidence="7">
    <location>
        <begin position="1"/>
        <end position="21"/>
    </location>
</feature>
<dbReference type="Pfam" id="PF00385">
    <property type="entry name" value="Chromo"/>
    <property type="match status" value="1"/>
</dbReference>
<evidence type="ECO:0000256" key="4">
    <source>
        <dbReference type="ARBA" id="ARBA00023015"/>
    </source>
</evidence>
<dbReference type="InterPro" id="IPR000953">
    <property type="entry name" value="Chromo/chromo_shadow_dom"/>
</dbReference>
<dbReference type="FunFam" id="2.40.50.40:FF:000008">
    <property type="entry name" value="Chromodomain-helicase-DNA-binding protein 2 isoform 1"/>
    <property type="match status" value="1"/>
</dbReference>
<dbReference type="Gene3D" id="2.40.50.40">
    <property type="match status" value="1"/>
</dbReference>
<dbReference type="Proteomes" id="UP000694428">
    <property type="component" value="Unplaced"/>
</dbReference>
<keyword evidence="6" id="KW-0539">Nucleus</keyword>
<dbReference type="GO" id="GO:0000785">
    <property type="term" value="C:chromatin"/>
    <property type="evidence" value="ECO:0007669"/>
    <property type="project" value="TreeGrafter"/>
</dbReference>
<dbReference type="GO" id="GO:0016887">
    <property type="term" value="F:ATP hydrolysis activity"/>
    <property type="evidence" value="ECO:0007669"/>
    <property type="project" value="TreeGrafter"/>
</dbReference>
<dbReference type="GO" id="GO:0140658">
    <property type="term" value="F:ATP-dependent chromatin remodeler activity"/>
    <property type="evidence" value="ECO:0007669"/>
    <property type="project" value="TreeGrafter"/>
</dbReference>
<keyword evidence="3" id="KW-0067">ATP-binding</keyword>
<feature type="compositionally biased region" description="Basic residues" evidence="7">
    <location>
        <begin position="93"/>
        <end position="109"/>
    </location>
</feature>
<feature type="domain" description="Chromo" evidence="8">
    <location>
        <begin position="167"/>
        <end position="259"/>
    </location>
</feature>
<keyword evidence="5" id="KW-0804">Transcription</keyword>
<reference evidence="9" key="2">
    <citation type="submission" date="2025-09" db="UniProtKB">
        <authorList>
            <consortium name="Ensembl"/>
        </authorList>
    </citation>
    <scope>IDENTIFICATION</scope>
</reference>
<dbReference type="GO" id="GO:0003682">
    <property type="term" value="F:chromatin binding"/>
    <property type="evidence" value="ECO:0007669"/>
    <property type="project" value="TreeGrafter"/>
</dbReference>
<name>A0A8C9LEZ1_PAVCR</name>
<dbReference type="PANTHER" id="PTHR45623">
    <property type="entry name" value="CHROMODOMAIN-HELICASE-DNA-BINDING PROTEIN 3-RELATED-RELATED"/>
    <property type="match status" value="1"/>
</dbReference>
<evidence type="ECO:0000256" key="2">
    <source>
        <dbReference type="ARBA" id="ARBA00022741"/>
    </source>
</evidence>
<reference evidence="9" key="1">
    <citation type="submission" date="2025-08" db="UniProtKB">
        <authorList>
            <consortium name="Ensembl"/>
        </authorList>
    </citation>
    <scope>IDENTIFICATION</scope>
</reference>
<evidence type="ECO:0000256" key="1">
    <source>
        <dbReference type="ARBA" id="ARBA00004123"/>
    </source>
</evidence>
<dbReference type="PANTHER" id="PTHR45623:SF19">
    <property type="entry name" value="CHROMODOMAIN-HELICASE-DNA-BINDING PROTEIN 2"/>
    <property type="match status" value="1"/>
</dbReference>
<dbReference type="GO" id="GO:0005524">
    <property type="term" value="F:ATP binding"/>
    <property type="evidence" value="ECO:0007669"/>
    <property type="project" value="UniProtKB-KW"/>
</dbReference>
<evidence type="ECO:0000256" key="7">
    <source>
        <dbReference type="SAM" id="MobiDB-lite"/>
    </source>
</evidence>
<keyword evidence="2" id="KW-0547">Nucleotide-binding</keyword>
<comment type="subcellular location">
    <subcellularLocation>
        <location evidence="1">Nucleus</location>
    </subcellularLocation>
</comment>
<dbReference type="InterPro" id="IPR023780">
    <property type="entry name" value="Chromo_domain"/>
</dbReference>
<dbReference type="PROSITE" id="PS00598">
    <property type="entry name" value="CHROMO_1"/>
    <property type="match status" value="1"/>
</dbReference>
<dbReference type="SUPFAM" id="SSF54160">
    <property type="entry name" value="Chromo domain-like"/>
    <property type="match status" value="1"/>
</dbReference>
<accession>A0A8C9LEZ1</accession>
<keyword evidence="10" id="KW-1185">Reference proteome</keyword>
<evidence type="ECO:0000313" key="9">
    <source>
        <dbReference type="Ensembl" id="ENSPSTP00000022281.1"/>
    </source>
</evidence>
<dbReference type="InterPro" id="IPR016197">
    <property type="entry name" value="Chromo-like_dom_sf"/>
</dbReference>
<evidence type="ECO:0000313" key="10">
    <source>
        <dbReference type="Proteomes" id="UP000694428"/>
    </source>
</evidence>
<dbReference type="Ensembl" id="ENSPSTT00000023392.1">
    <property type="protein sequence ID" value="ENSPSTP00000022281.1"/>
    <property type="gene ID" value="ENSPSTG00000016320.1"/>
</dbReference>
<dbReference type="InterPro" id="IPR023779">
    <property type="entry name" value="Chromodomain_CS"/>
</dbReference>
<evidence type="ECO:0000256" key="3">
    <source>
        <dbReference type="ARBA" id="ARBA00022840"/>
    </source>
</evidence>
<dbReference type="GO" id="GO:0005634">
    <property type="term" value="C:nucleus"/>
    <property type="evidence" value="ECO:0007669"/>
    <property type="project" value="UniProtKB-SubCell"/>
</dbReference>
<dbReference type="GO" id="GO:0042393">
    <property type="term" value="F:histone binding"/>
    <property type="evidence" value="ECO:0007669"/>
    <property type="project" value="TreeGrafter"/>
</dbReference>
<feature type="region of interest" description="Disordered" evidence="7">
    <location>
        <begin position="64"/>
        <end position="148"/>
    </location>
</feature>
<evidence type="ECO:0000256" key="5">
    <source>
        <dbReference type="ARBA" id="ARBA00023163"/>
    </source>
</evidence>
<dbReference type="CDD" id="cd18666">
    <property type="entry name" value="CD1_tandem_CHD1-2_like"/>
    <property type="match status" value="1"/>
</dbReference>
<keyword evidence="4" id="KW-0805">Transcription regulation</keyword>
<proteinExistence type="predicted"/>
<dbReference type="AlphaFoldDB" id="A0A8C9LEZ1"/>
<evidence type="ECO:0000256" key="6">
    <source>
        <dbReference type="ARBA" id="ARBA00023242"/>
    </source>
</evidence>
<dbReference type="GO" id="GO:0003677">
    <property type="term" value="F:DNA binding"/>
    <property type="evidence" value="ECO:0007669"/>
    <property type="project" value="TreeGrafter"/>
</dbReference>